<proteinExistence type="predicted"/>
<keyword evidence="2" id="KW-1185">Reference proteome</keyword>
<dbReference type="EMBL" id="WHWB01034291">
    <property type="protein sequence ID" value="KAJ7411756.1"/>
    <property type="molecule type" value="Genomic_DNA"/>
</dbReference>
<evidence type="ECO:0000313" key="1">
    <source>
        <dbReference type="EMBL" id="KAJ7411756.1"/>
    </source>
</evidence>
<name>A0ABQ9D4F4_9PASS</name>
<organism evidence="1 2">
    <name type="scientific">Willisornis vidua</name>
    <name type="common">Xingu scale-backed antbird</name>
    <dbReference type="NCBI Taxonomy" id="1566151"/>
    <lineage>
        <taxon>Eukaryota</taxon>
        <taxon>Metazoa</taxon>
        <taxon>Chordata</taxon>
        <taxon>Craniata</taxon>
        <taxon>Vertebrata</taxon>
        <taxon>Euteleostomi</taxon>
        <taxon>Archelosauria</taxon>
        <taxon>Archosauria</taxon>
        <taxon>Dinosauria</taxon>
        <taxon>Saurischia</taxon>
        <taxon>Theropoda</taxon>
        <taxon>Coelurosauria</taxon>
        <taxon>Aves</taxon>
        <taxon>Neognathae</taxon>
        <taxon>Neoaves</taxon>
        <taxon>Telluraves</taxon>
        <taxon>Australaves</taxon>
        <taxon>Passeriformes</taxon>
        <taxon>Thamnophilidae</taxon>
        <taxon>Willisornis</taxon>
    </lineage>
</organism>
<reference evidence="1" key="1">
    <citation type="submission" date="2019-10" db="EMBL/GenBank/DDBJ databases">
        <authorList>
            <person name="Soares A.E.R."/>
            <person name="Aleixo A."/>
            <person name="Schneider P."/>
            <person name="Miyaki C.Y."/>
            <person name="Schneider M.P."/>
            <person name="Mello C."/>
            <person name="Vasconcelos A.T.R."/>
        </authorList>
    </citation>
    <scope>NUCLEOTIDE SEQUENCE</scope>
    <source>
        <tissue evidence="1">Muscle</tissue>
    </source>
</reference>
<protein>
    <submittedName>
        <fullName evidence="1">Ig heavy chain V region C3-like protein</fullName>
    </submittedName>
</protein>
<dbReference type="PANTHER" id="PTHR33332">
    <property type="entry name" value="REVERSE TRANSCRIPTASE DOMAIN-CONTAINING PROTEIN"/>
    <property type="match status" value="1"/>
</dbReference>
<gene>
    <name evidence="1" type="ORF">WISP_101122</name>
</gene>
<dbReference type="Proteomes" id="UP001145742">
    <property type="component" value="Unassembled WGS sequence"/>
</dbReference>
<evidence type="ECO:0000313" key="2">
    <source>
        <dbReference type="Proteomes" id="UP001145742"/>
    </source>
</evidence>
<sequence length="143" mass="16735">MAELVDKRRAIHFIYLNLCKAFDTVPHNILVFKLERHGFDRWTTQWVRNWLGGHSQRVVVTSSMSKWRPMKRDVPEVLELWLVLLNSFVRGIISGTECTLSKLANDTKLCGAVTMLEGRDIIQRDLDRTERWAHVNRIKFKAS</sequence>
<comment type="caution">
    <text evidence="1">The sequence shown here is derived from an EMBL/GenBank/DDBJ whole genome shotgun (WGS) entry which is preliminary data.</text>
</comment>
<accession>A0ABQ9D4F4</accession>